<evidence type="ECO:0000313" key="4">
    <source>
        <dbReference type="Proteomes" id="UP000000263"/>
    </source>
</evidence>
<accession>A7NHJ8</accession>
<gene>
    <name evidence="3" type="ordered locus">Rcas_0828</name>
</gene>
<name>A7NHJ8_ROSCS</name>
<dbReference type="STRING" id="383372.Rcas_0828"/>
<keyword evidence="1" id="KW-0479">Metal-binding</keyword>
<dbReference type="AlphaFoldDB" id="A7NHJ8"/>
<proteinExistence type="predicted"/>
<dbReference type="InterPro" id="IPR002762">
    <property type="entry name" value="CbiX-like"/>
</dbReference>
<dbReference type="Gene3D" id="3.40.50.1400">
    <property type="match status" value="2"/>
</dbReference>
<dbReference type="PANTHER" id="PTHR33542">
    <property type="entry name" value="SIROHYDROCHLORIN FERROCHELATASE, CHLOROPLASTIC"/>
    <property type="match status" value="1"/>
</dbReference>
<reference evidence="3 4" key="1">
    <citation type="submission" date="2007-08" db="EMBL/GenBank/DDBJ databases">
        <title>Complete sequence of Roseiflexus castenholzii DSM 13941.</title>
        <authorList>
            <consortium name="US DOE Joint Genome Institute"/>
            <person name="Copeland A."/>
            <person name="Lucas S."/>
            <person name="Lapidus A."/>
            <person name="Barry K."/>
            <person name="Glavina del Rio T."/>
            <person name="Dalin E."/>
            <person name="Tice H."/>
            <person name="Pitluck S."/>
            <person name="Thompson L.S."/>
            <person name="Brettin T."/>
            <person name="Bruce D."/>
            <person name="Detter J.C."/>
            <person name="Han C."/>
            <person name="Tapia R."/>
            <person name="Schmutz J."/>
            <person name="Larimer F."/>
            <person name="Land M."/>
            <person name="Hauser L."/>
            <person name="Kyrpides N."/>
            <person name="Mikhailova N."/>
            <person name="Bryant D.A."/>
            <person name="Hanada S."/>
            <person name="Tsukatani Y."/>
            <person name="Richardson P."/>
        </authorList>
    </citation>
    <scope>NUCLEOTIDE SEQUENCE [LARGE SCALE GENOMIC DNA]</scope>
    <source>
        <strain evidence="4">DSM 13941 / HLO8</strain>
    </source>
</reference>
<evidence type="ECO:0000313" key="3">
    <source>
        <dbReference type="EMBL" id="ABU56945.1"/>
    </source>
</evidence>
<dbReference type="GO" id="GO:0016829">
    <property type="term" value="F:lyase activity"/>
    <property type="evidence" value="ECO:0007669"/>
    <property type="project" value="UniProtKB-KW"/>
</dbReference>
<dbReference type="SUPFAM" id="SSF53800">
    <property type="entry name" value="Chelatase"/>
    <property type="match status" value="2"/>
</dbReference>
<evidence type="ECO:0000256" key="1">
    <source>
        <dbReference type="ARBA" id="ARBA00022723"/>
    </source>
</evidence>
<organism evidence="3 4">
    <name type="scientific">Roseiflexus castenholzii (strain DSM 13941 / HLO8)</name>
    <dbReference type="NCBI Taxonomy" id="383372"/>
    <lineage>
        <taxon>Bacteria</taxon>
        <taxon>Bacillati</taxon>
        <taxon>Chloroflexota</taxon>
        <taxon>Chloroflexia</taxon>
        <taxon>Chloroflexales</taxon>
        <taxon>Roseiflexineae</taxon>
        <taxon>Roseiflexaceae</taxon>
        <taxon>Roseiflexus</taxon>
    </lineage>
</organism>
<sequence>MALRPLLLRPAFHPFAGIARTSRCMSNNASWSRNCCMRAVMLVGRGGTTPGAGASLIRLAARCRTADIAPIVTPCFVRHQRPSFAEALDQCVAQGAQEIIIVPYALALSEPDQAELQRLADSARRIHSHLALRITGPLGHHAALSQVLVQRVLEADYVAAHHLWGHQPHAAWPTWQQEHAIGLIIVIDGLAGIPATLKEAMLALHTHAPRYADVHFCAIDRNELDLSAPLEALMAQECRWVIIAPYILEHCSFVGAAIERAVADIRARYPDITVIQAEHLAYDRRLLQAIADRVYASRQRDAAL</sequence>
<dbReference type="EMBL" id="CP000804">
    <property type="protein sequence ID" value="ABU56945.1"/>
    <property type="molecule type" value="Genomic_DNA"/>
</dbReference>
<dbReference type="Proteomes" id="UP000000263">
    <property type="component" value="Chromosome"/>
</dbReference>
<keyword evidence="2" id="KW-0456">Lyase</keyword>
<dbReference type="HOGENOM" id="CLU_1057199_0_0_0"/>
<dbReference type="eggNOG" id="COG2138">
    <property type="taxonomic scope" value="Bacteria"/>
</dbReference>
<evidence type="ECO:0000256" key="2">
    <source>
        <dbReference type="ARBA" id="ARBA00023239"/>
    </source>
</evidence>
<dbReference type="GO" id="GO:0046872">
    <property type="term" value="F:metal ion binding"/>
    <property type="evidence" value="ECO:0007669"/>
    <property type="project" value="UniProtKB-KW"/>
</dbReference>
<protein>
    <submittedName>
        <fullName evidence="3">Cobalamin (Vitamin B12) biosynthesis CbiX protein</fullName>
    </submittedName>
</protein>
<keyword evidence="4" id="KW-1185">Reference proteome</keyword>
<dbReference type="PANTHER" id="PTHR33542:SF3">
    <property type="entry name" value="SIROHYDROCHLORIN FERROCHELATASE, CHLOROPLASTIC"/>
    <property type="match status" value="1"/>
</dbReference>
<dbReference type="InterPro" id="IPR050963">
    <property type="entry name" value="Sirohydro_Cobaltochel/CbiX"/>
</dbReference>
<dbReference type="KEGG" id="rca:Rcas_0828"/>
<dbReference type="Pfam" id="PF01903">
    <property type="entry name" value="CbiX"/>
    <property type="match status" value="2"/>
</dbReference>